<protein>
    <submittedName>
        <fullName evidence="6">UDP-glucuronate 4-epimerase 6-like</fullName>
    </submittedName>
</protein>
<evidence type="ECO:0000256" key="3">
    <source>
        <dbReference type="ARBA" id="ARBA00023235"/>
    </source>
</evidence>
<dbReference type="SUPFAM" id="SSF51735">
    <property type="entry name" value="NAD(P)-binding Rossmann-fold domains"/>
    <property type="match status" value="1"/>
</dbReference>
<organism evidence="5 6">
    <name type="scientific">Elaeis guineensis var. tenera</name>
    <name type="common">Oil palm</name>
    <dbReference type="NCBI Taxonomy" id="51953"/>
    <lineage>
        <taxon>Eukaryota</taxon>
        <taxon>Viridiplantae</taxon>
        <taxon>Streptophyta</taxon>
        <taxon>Embryophyta</taxon>
        <taxon>Tracheophyta</taxon>
        <taxon>Spermatophyta</taxon>
        <taxon>Magnoliopsida</taxon>
        <taxon>Liliopsida</taxon>
        <taxon>Arecaceae</taxon>
        <taxon>Arecoideae</taxon>
        <taxon>Cocoseae</taxon>
        <taxon>Elaeidinae</taxon>
        <taxon>Elaeis</taxon>
    </lineage>
</organism>
<dbReference type="OrthoDB" id="202470at2759"/>
<keyword evidence="3" id="KW-0413">Isomerase</keyword>
<proteinExistence type="inferred from homology"/>
<dbReference type="Proteomes" id="UP000504607">
    <property type="component" value="Chromosome 3"/>
</dbReference>
<dbReference type="RefSeq" id="XP_010916825.1">
    <property type="nucleotide sequence ID" value="XM_010918523.1"/>
</dbReference>
<sequence length="136" mass="15133">MPFTHILHLASLPANTSLNHLNFVAFAYANADALIALLELARTIDYPPAIVWASSAFVYGLNPTSNPTVKSDPTDHLATLFAAGKKTAEDIYAYSHIYGLSITTLCLFTIYDLWARPHMAYFTFTKAIHHDFCFGY</sequence>
<accession>A0A6I9QXC8</accession>
<keyword evidence="5" id="KW-1185">Reference proteome</keyword>
<evidence type="ECO:0000259" key="4">
    <source>
        <dbReference type="Pfam" id="PF01370"/>
    </source>
</evidence>
<dbReference type="InParanoid" id="A0A6I9QXC8"/>
<evidence type="ECO:0000313" key="6">
    <source>
        <dbReference type="RefSeq" id="XP_010916825.1"/>
    </source>
</evidence>
<dbReference type="InterPro" id="IPR036291">
    <property type="entry name" value="NAD(P)-bd_dom_sf"/>
</dbReference>
<evidence type="ECO:0000256" key="2">
    <source>
        <dbReference type="ARBA" id="ARBA00023027"/>
    </source>
</evidence>
<dbReference type="PANTHER" id="PTHR43574">
    <property type="entry name" value="EPIMERASE-RELATED"/>
    <property type="match status" value="1"/>
</dbReference>
<dbReference type="Pfam" id="PF01370">
    <property type="entry name" value="Epimerase"/>
    <property type="match status" value="1"/>
</dbReference>
<reference evidence="6" key="1">
    <citation type="submission" date="2025-08" db="UniProtKB">
        <authorList>
            <consortium name="RefSeq"/>
        </authorList>
    </citation>
    <scope>IDENTIFICATION</scope>
</reference>
<evidence type="ECO:0000313" key="5">
    <source>
        <dbReference type="Proteomes" id="UP000504607"/>
    </source>
</evidence>
<dbReference type="GeneID" id="105041579"/>
<keyword evidence="2" id="KW-0520">NAD</keyword>
<dbReference type="InterPro" id="IPR001509">
    <property type="entry name" value="Epimerase_deHydtase"/>
</dbReference>
<dbReference type="GO" id="GO:0016853">
    <property type="term" value="F:isomerase activity"/>
    <property type="evidence" value="ECO:0007669"/>
    <property type="project" value="UniProtKB-KW"/>
</dbReference>
<dbReference type="KEGG" id="egu:105041579"/>
<feature type="domain" description="NAD-dependent epimerase/dehydratase" evidence="4">
    <location>
        <begin position="4"/>
        <end position="111"/>
    </location>
</feature>
<name>A0A6I9QXC8_ELAGV</name>
<dbReference type="AlphaFoldDB" id="A0A6I9QXC8"/>
<comment type="similarity">
    <text evidence="1">Belongs to the NAD(P)-dependent epimerase/dehydratase family.</text>
</comment>
<gene>
    <name evidence="6" type="primary">LOC105041579</name>
</gene>
<evidence type="ECO:0000256" key="1">
    <source>
        <dbReference type="ARBA" id="ARBA00007637"/>
    </source>
</evidence>
<dbReference type="Gene3D" id="3.40.50.720">
    <property type="entry name" value="NAD(P)-binding Rossmann-like Domain"/>
    <property type="match status" value="1"/>
</dbReference>